<proteinExistence type="predicted"/>
<feature type="compositionally biased region" description="Basic residues" evidence="1">
    <location>
        <begin position="175"/>
        <end position="185"/>
    </location>
</feature>
<dbReference type="WBParaSite" id="nRc.2.0.1.t08825-RA">
    <property type="protein sequence ID" value="nRc.2.0.1.t08825-RA"/>
    <property type="gene ID" value="nRc.2.0.1.g08825"/>
</dbReference>
<dbReference type="Proteomes" id="UP000887565">
    <property type="component" value="Unplaced"/>
</dbReference>
<keyword evidence="2" id="KW-1185">Reference proteome</keyword>
<reference evidence="3" key="1">
    <citation type="submission" date="2022-11" db="UniProtKB">
        <authorList>
            <consortium name="WormBaseParasite"/>
        </authorList>
    </citation>
    <scope>IDENTIFICATION</scope>
</reference>
<evidence type="ECO:0000256" key="1">
    <source>
        <dbReference type="SAM" id="MobiDB-lite"/>
    </source>
</evidence>
<evidence type="ECO:0000313" key="2">
    <source>
        <dbReference type="Proteomes" id="UP000887565"/>
    </source>
</evidence>
<dbReference type="AlphaFoldDB" id="A0A915I4Q9"/>
<evidence type="ECO:0000313" key="3">
    <source>
        <dbReference type="WBParaSite" id="nRc.2.0.1.t08825-RA"/>
    </source>
</evidence>
<sequence>MCKRQRPTIYENETGSRSDDRRPFFLRVVAEANAVAGHGRHVRIMSERWFDFFDRQLTEGTRVHQTDGSYAQMATPPSIPSFNRFSYVKCVRSDPSIPCSEHHPSVRSERNRRRASVCSLIDAPRPDDAAQIIAQIAPERTVIANTDQCRLGMGRIDFFGDSGSGSDPTGSRSFNKLKRGKKEKP</sequence>
<feature type="region of interest" description="Disordered" evidence="1">
    <location>
        <begin position="159"/>
        <end position="185"/>
    </location>
</feature>
<organism evidence="2 3">
    <name type="scientific">Romanomermis culicivorax</name>
    <name type="common">Nematode worm</name>
    <dbReference type="NCBI Taxonomy" id="13658"/>
    <lineage>
        <taxon>Eukaryota</taxon>
        <taxon>Metazoa</taxon>
        <taxon>Ecdysozoa</taxon>
        <taxon>Nematoda</taxon>
        <taxon>Enoplea</taxon>
        <taxon>Dorylaimia</taxon>
        <taxon>Mermithida</taxon>
        <taxon>Mermithoidea</taxon>
        <taxon>Mermithidae</taxon>
        <taxon>Romanomermis</taxon>
    </lineage>
</organism>
<accession>A0A915I4Q9</accession>
<name>A0A915I4Q9_ROMCU</name>
<protein>
    <submittedName>
        <fullName evidence="3">Uncharacterized protein</fullName>
    </submittedName>
</protein>